<organism evidence="1 2">
    <name type="scientific">Reticulomyxa filosa</name>
    <dbReference type="NCBI Taxonomy" id="46433"/>
    <lineage>
        <taxon>Eukaryota</taxon>
        <taxon>Sar</taxon>
        <taxon>Rhizaria</taxon>
        <taxon>Retaria</taxon>
        <taxon>Foraminifera</taxon>
        <taxon>Monothalamids</taxon>
        <taxon>Reticulomyxidae</taxon>
        <taxon>Reticulomyxa</taxon>
    </lineage>
</organism>
<feature type="non-terminal residue" evidence="1">
    <location>
        <position position="1"/>
    </location>
</feature>
<sequence>DIATTKYVWHQKPILGLITFSSFNCPDCKQLTITSNYQSNAIQFRIFDICKRELIINYGRNVFSHALFSNVILNLFQSDFEKWHIFLQKLEDEKLLSENMQLFFTLFNSKSKKFMTVIASSNQWKYFFEDFALKENKIWTKESKILKTVEACLNTENVSDEGMPILLDILWTHFSGTAESTWNIIHCGCNSFIAQSNISICGKKRTSVDWTLWNEVTWEVETKRKDPLISDM</sequence>
<dbReference type="EMBL" id="ASPP01002554">
    <property type="protein sequence ID" value="ETO34457.1"/>
    <property type="molecule type" value="Genomic_DNA"/>
</dbReference>
<name>X6P9Y7_RETFI</name>
<accession>X6P9Y7</accession>
<gene>
    <name evidence="1" type="ORF">RFI_02638</name>
</gene>
<evidence type="ECO:0000313" key="1">
    <source>
        <dbReference type="EMBL" id="ETO34457.1"/>
    </source>
</evidence>
<dbReference type="Proteomes" id="UP000023152">
    <property type="component" value="Unassembled WGS sequence"/>
</dbReference>
<keyword evidence="2" id="KW-1185">Reference proteome</keyword>
<evidence type="ECO:0000313" key="2">
    <source>
        <dbReference type="Proteomes" id="UP000023152"/>
    </source>
</evidence>
<proteinExistence type="predicted"/>
<reference evidence="1 2" key="1">
    <citation type="journal article" date="2013" name="Curr. Biol.">
        <title>The Genome of the Foraminiferan Reticulomyxa filosa.</title>
        <authorList>
            <person name="Glockner G."/>
            <person name="Hulsmann N."/>
            <person name="Schleicher M."/>
            <person name="Noegel A.A."/>
            <person name="Eichinger L."/>
            <person name="Gallinger C."/>
            <person name="Pawlowski J."/>
            <person name="Sierra R."/>
            <person name="Euteneuer U."/>
            <person name="Pillet L."/>
            <person name="Moustafa A."/>
            <person name="Platzer M."/>
            <person name="Groth M."/>
            <person name="Szafranski K."/>
            <person name="Schliwa M."/>
        </authorList>
    </citation>
    <scope>NUCLEOTIDE SEQUENCE [LARGE SCALE GENOMIC DNA]</scope>
</reference>
<protein>
    <submittedName>
        <fullName evidence="1">Uncharacterized protein</fullName>
    </submittedName>
</protein>
<comment type="caution">
    <text evidence="1">The sequence shown here is derived from an EMBL/GenBank/DDBJ whole genome shotgun (WGS) entry which is preliminary data.</text>
</comment>
<dbReference type="AlphaFoldDB" id="X6P9Y7"/>